<dbReference type="GO" id="GO:0009099">
    <property type="term" value="P:L-valine biosynthetic process"/>
    <property type="evidence" value="ECO:0007669"/>
    <property type="project" value="UniProtKB-UniPathway"/>
</dbReference>
<dbReference type="InterPro" id="IPR012001">
    <property type="entry name" value="Thiamin_PyroP_enz_TPP-bd_dom"/>
</dbReference>
<dbReference type="FunFam" id="3.40.50.1220:FF:000008">
    <property type="entry name" value="Acetolactate synthase"/>
    <property type="match status" value="1"/>
</dbReference>
<organism evidence="16 17">
    <name type="scientific">Eubacterium oxidoreducens</name>
    <dbReference type="NCBI Taxonomy" id="1732"/>
    <lineage>
        <taxon>Bacteria</taxon>
        <taxon>Bacillati</taxon>
        <taxon>Bacillota</taxon>
        <taxon>Clostridia</taxon>
        <taxon>Eubacteriales</taxon>
        <taxon>Eubacteriaceae</taxon>
        <taxon>Eubacterium</taxon>
    </lineage>
</organism>
<evidence type="ECO:0000313" key="16">
    <source>
        <dbReference type="EMBL" id="SDB26267.1"/>
    </source>
</evidence>
<keyword evidence="5 12" id="KW-0028">Amino-acid biosynthesis</keyword>
<dbReference type="GO" id="GO:0000287">
    <property type="term" value="F:magnesium ion binding"/>
    <property type="evidence" value="ECO:0007669"/>
    <property type="project" value="UniProtKB-UniRule"/>
</dbReference>
<dbReference type="GO" id="GO:0030976">
    <property type="term" value="F:thiamine pyrophosphate binding"/>
    <property type="evidence" value="ECO:0007669"/>
    <property type="project" value="UniProtKB-UniRule"/>
</dbReference>
<evidence type="ECO:0000259" key="15">
    <source>
        <dbReference type="Pfam" id="PF02776"/>
    </source>
</evidence>
<dbReference type="GO" id="GO:0009097">
    <property type="term" value="P:isoleucine biosynthetic process"/>
    <property type="evidence" value="ECO:0007669"/>
    <property type="project" value="UniProtKB-UniPathway"/>
</dbReference>
<dbReference type="PROSITE" id="PS00187">
    <property type="entry name" value="TPP_ENZYMES"/>
    <property type="match status" value="1"/>
</dbReference>
<evidence type="ECO:0000259" key="14">
    <source>
        <dbReference type="Pfam" id="PF02775"/>
    </source>
</evidence>
<evidence type="ECO:0000256" key="9">
    <source>
        <dbReference type="ARBA" id="ARBA00023052"/>
    </source>
</evidence>
<keyword evidence="7 12" id="KW-0479">Metal-binding</keyword>
<dbReference type="CDD" id="cd07035">
    <property type="entry name" value="TPP_PYR_POX_like"/>
    <property type="match status" value="1"/>
</dbReference>
<feature type="domain" description="Thiamine pyrophosphate enzyme N-terminal TPP-binding" evidence="15">
    <location>
        <begin position="4"/>
        <end position="120"/>
    </location>
</feature>
<comment type="similarity">
    <text evidence="3 12">Belongs to the TPP enzyme family.</text>
</comment>
<dbReference type="Gene3D" id="3.40.50.1220">
    <property type="entry name" value="TPP-binding domain"/>
    <property type="match status" value="1"/>
</dbReference>
<dbReference type="GO" id="GO:0050660">
    <property type="term" value="F:flavin adenine dinucleotide binding"/>
    <property type="evidence" value="ECO:0007669"/>
    <property type="project" value="InterPro"/>
</dbReference>
<dbReference type="InterPro" id="IPR029061">
    <property type="entry name" value="THDP-binding"/>
</dbReference>
<dbReference type="FunFam" id="3.40.50.970:FF:000007">
    <property type="entry name" value="Acetolactate synthase"/>
    <property type="match status" value="1"/>
</dbReference>
<dbReference type="SUPFAM" id="SSF52518">
    <property type="entry name" value="Thiamin diphosphate-binding fold (THDP-binding)"/>
    <property type="match status" value="2"/>
</dbReference>
<evidence type="ECO:0000256" key="7">
    <source>
        <dbReference type="ARBA" id="ARBA00022723"/>
    </source>
</evidence>
<evidence type="ECO:0000256" key="10">
    <source>
        <dbReference type="ARBA" id="ARBA00023304"/>
    </source>
</evidence>
<dbReference type="EMBL" id="FMXR01000014">
    <property type="protein sequence ID" value="SDB26267.1"/>
    <property type="molecule type" value="Genomic_DNA"/>
</dbReference>
<dbReference type="InterPro" id="IPR000399">
    <property type="entry name" value="TPP-bd_CS"/>
</dbReference>
<comment type="cofactor">
    <cofactor evidence="12">
        <name>Mg(2+)</name>
        <dbReference type="ChEBI" id="CHEBI:18420"/>
    </cofactor>
    <text evidence="12">Binds 1 Mg(2+) ion per subunit.</text>
</comment>
<dbReference type="InterPro" id="IPR029035">
    <property type="entry name" value="DHS-like_NAD/FAD-binding_dom"/>
</dbReference>
<keyword evidence="8 12" id="KW-0460">Magnesium</keyword>
<keyword evidence="9 12" id="KW-0786">Thiamine pyrophosphate</keyword>
<accession>A0A1G6C0B1</accession>
<dbReference type="GO" id="GO:0003984">
    <property type="term" value="F:acetolactate synthase activity"/>
    <property type="evidence" value="ECO:0007669"/>
    <property type="project" value="UniProtKB-EC"/>
</dbReference>
<evidence type="ECO:0000256" key="11">
    <source>
        <dbReference type="ARBA" id="ARBA00048670"/>
    </source>
</evidence>
<keyword evidence="17" id="KW-1185">Reference proteome</keyword>
<evidence type="ECO:0000259" key="13">
    <source>
        <dbReference type="Pfam" id="PF00205"/>
    </source>
</evidence>
<dbReference type="PANTHER" id="PTHR18968:SF13">
    <property type="entry name" value="ACETOLACTATE SYNTHASE CATALYTIC SUBUNIT, MITOCHONDRIAL"/>
    <property type="match status" value="1"/>
</dbReference>
<dbReference type="STRING" id="1732.SAMN02910417_01930"/>
<dbReference type="InterPro" id="IPR012846">
    <property type="entry name" value="Acetolactate_synth_lsu"/>
</dbReference>
<protein>
    <recommendedName>
        <fullName evidence="4 12">Acetolactate synthase</fullName>
        <ecNumber evidence="4 12">2.2.1.6</ecNumber>
    </recommendedName>
</protein>
<evidence type="ECO:0000313" key="17">
    <source>
        <dbReference type="Proteomes" id="UP000199228"/>
    </source>
</evidence>
<dbReference type="InterPro" id="IPR011766">
    <property type="entry name" value="TPP_enzyme_TPP-bd"/>
</dbReference>
<comment type="catalytic activity">
    <reaction evidence="11 12">
        <text>2 pyruvate + H(+) = (2S)-2-acetolactate + CO2</text>
        <dbReference type="Rhea" id="RHEA:25249"/>
        <dbReference type="ChEBI" id="CHEBI:15361"/>
        <dbReference type="ChEBI" id="CHEBI:15378"/>
        <dbReference type="ChEBI" id="CHEBI:16526"/>
        <dbReference type="ChEBI" id="CHEBI:58476"/>
        <dbReference type="EC" id="2.2.1.6"/>
    </reaction>
</comment>
<proteinExistence type="inferred from homology"/>
<feature type="domain" description="Thiamine pyrophosphate enzyme TPP-binding" evidence="14">
    <location>
        <begin position="382"/>
        <end position="556"/>
    </location>
</feature>
<gene>
    <name evidence="16" type="ORF">SAMN02910417_01930</name>
</gene>
<dbReference type="UniPathway" id="UPA00047">
    <property type="reaction ID" value="UER00055"/>
</dbReference>
<reference evidence="16 17" key="1">
    <citation type="submission" date="2016-10" db="EMBL/GenBank/DDBJ databases">
        <authorList>
            <person name="de Groot N.N."/>
        </authorList>
    </citation>
    <scope>NUCLEOTIDE SEQUENCE [LARGE SCALE GENOMIC DNA]</scope>
    <source>
        <strain evidence="16 17">DSM 3217</strain>
    </source>
</reference>
<evidence type="ECO:0000256" key="6">
    <source>
        <dbReference type="ARBA" id="ARBA00022679"/>
    </source>
</evidence>
<dbReference type="OrthoDB" id="4494979at2"/>
<comment type="cofactor">
    <cofactor evidence="12">
        <name>thiamine diphosphate</name>
        <dbReference type="ChEBI" id="CHEBI:58937"/>
    </cofactor>
    <text evidence="12">Binds 1 thiamine pyrophosphate per subunit.</text>
</comment>
<dbReference type="Pfam" id="PF00205">
    <property type="entry name" value="TPP_enzyme_M"/>
    <property type="match status" value="1"/>
</dbReference>
<dbReference type="Pfam" id="PF02776">
    <property type="entry name" value="TPP_enzyme_N"/>
    <property type="match status" value="1"/>
</dbReference>
<dbReference type="Proteomes" id="UP000199228">
    <property type="component" value="Unassembled WGS sequence"/>
</dbReference>
<name>A0A1G6C0B1_EUBOX</name>
<dbReference type="AlphaFoldDB" id="A0A1G6C0B1"/>
<keyword evidence="10 12" id="KW-0100">Branched-chain amino acid biosynthesis</keyword>
<dbReference type="EC" id="2.2.1.6" evidence="4 12"/>
<dbReference type="Gene3D" id="3.40.50.970">
    <property type="match status" value="2"/>
</dbReference>
<evidence type="ECO:0000256" key="2">
    <source>
        <dbReference type="ARBA" id="ARBA00005025"/>
    </source>
</evidence>
<dbReference type="UniPathway" id="UPA00049">
    <property type="reaction ID" value="UER00059"/>
</dbReference>
<dbReference type="InterPro" id="IPR045229">
    <property type="entry name" value="TPP_enz"/>
</dbReference>
<dbReference type="NCBIfam" id="TIGR00118">
    <property type="entry name" value="acolac_lg"/>
    <property type="match status" value="1"/>
</dbReference>
<evidence type="ECO:0000256" key="8">
    <source>
        <dbReference type="ARBA" id="ARBA00022842"/>
    </source>
</evidence>
<dbReference type="InterPro" id="IPR012000">
    <property type="entry name" value="Thiamin_PyroP_enz_cen_dom"/>
</dbReference>
<comment type="pathway">
    <text evidence="2 12">Amino-acid biosynthesis; L-valine biosynthesis; L-valine from pyruvate: step 1/4.</text>
</comment>
<evidence type="ECO:0000256" key="4">
    <source>
        <dbReference type="ARBA" id="ARBA00013145"/>
    </source>
</evidence>
<dbReference type="CDD" id="cd02015">
    <property type="entry name" value="TPP_AHAS"/>
    <property type="match status" value="1"/>
</dbReference>
<dbReference type="RefSeq" id="WP_090174150.1">
    <property type="nucleotide sequence ID" value="NZ_FMXR01000014.1"/>
</dbReference>
<sequence length="580" mass="63575">MDITGRKLFVKALQEEKVDTIFGYPGGTVTDLFDELKKQDQIHVVLARHEQGLVHEAEGYARASGKPGVCLVTSGPGATNTVTAITDAFYDSIPLVVFTGQVPLNLIGNDAFQEVDIMGMVKGITKYAVTVRSREELGPIIKKAFHIATTGKPGPVVIDLPKDIQVAKGPAEYPENIQIRGYKINENVHVGQLKKAFKLLQGAKRPIILAGGGVRIAKAGKQLEKFVNATKIPLVTTVMGKGIISEENYYYIGNCGMHGRYAANKAVGECDLLFSIGTRFNDRITGDLNEFCPKAKIVHIDIDTASISRNVVVDVPIVADAKKALDKLAEWAEPLDTGSWMNEIYHWEEEYPLEMSRDKGMSPQMIMEGLNAAFDKAIYVTDVGQHQMWASQYLRLEGKKSFITSGGLGTMGFGFPAAVGAKIAQPGTPVICITGDGGFQMNMQEMATAVIEGAPVIVCILNNSYLGMVRQMQQLFYGKRYEATSLTCKVDNNTKNKKGRDHETDDAASKLPYIPDFMTWAQSYGAMGIRVEKQEEIAPAIEKAKKNQKTPTVIEFMIDWHEIVLPMVPGGSPMSEMILN</sequence>
<evidence type="ECO:0000256" key="5">
    <source>
        <dbReference type="ARBA" id="ARBA00022605"/>
    </source>
</evidence>
<dbReference type="Pfam" id="PF02775">
    <property type="entry name" value="TPP_enzyme_C"/>
    <property type="match status" value="1"/>
</dbReference>
<dbReference type="SUPFAM" id="SSF52467">
    <property type="entry name" value="DHS-like NAD/FAD-binding domain"/>
    <property type="match status" value="1"/>
</dbReference>
<evidence type="ECO:0000256" key="1">
    <source>
        <dbReference type="ARBA" id="ARBA00004974"/>
    </source>
</evidence>
<evidence type="ECO:0000256" key="12">
    <source>
        <dbReference type="RuleBase" id="RU003591"/>
    </source>
</evidence>
<feature type="domain" description="Thiamine pyrophosphate enzyme central" evidence="13">
    <location>
        <begin position="193"/>
        <end position="328"/>
    </location>
</feature>
<comment type="pathway">
    <text evidence="1 12">Amino-acid biosynthesis; L-isoleucine biosynthesis; L-isoleucine from 2-oxobutanoate: step 1/4.</text>
</comment>
<keyword evidence="6 12" id="KW-0808">Transferase</keyword>
<evidence type="ECO:0000256" key="3">
    <source>
        <dbReference type="ARBA" id="ARBA00007812"/>
    </source>
</evidence>
<dbReference type="GO" id="GO:0005948">
    <property type="term" value="C:acetolactate synthase complex"/>
    <property type="evidence" value="ECO:0007669"/>
    <property type="project" value="TreeGrafter"/>
</dbReference>
<dbReference type="PANTHER" id="PTHR18968">
    <property type="entry name" value="THIAMINE PYROPHOSPHATE ENZYMES"/>
    <property type="match status" value="1"/>
</dbReference>
<dbReference type="InterPro" id="IPR039368">
    <property type="entry name" value="AHAS_TPP"/>
</dbReference>